<organism evidence="3 4">
    <name type="scientific">Schistosoma mansoni</name>
    <name type="common">Blood fluke</name>
    <dbReference type="NCBI Taxonomy" id="6183"/>
    <lineage>
        <taxon>Eukaryota</taxon>
        <taxon>Metazoa</taxon>
        <taxon>Spiralia</taxon>
        <taxon>Lophotrochozoa</taxon>
        <taxon>Platyhelminthes</taxon>
        <taxon>Trematoda</taxon>
        <taxon>Digenea</taxon>
        <taxon>Strigeidida</taxon>
        <taxon>Schistosomatoidea</taxon>
        <taxon>Schistosomatidae</taxon>
        <taxon>Schistosoma</taxon>
    </lineage>
</organism>
<reference evidence="3" key="1">
    <citation type="journal article" date="2012" name="PLoS Negl. Trop. Dis.">
        <title>A systematically improved high quality genome and transcriptome of the human blood fluke Schistosoma mansoni.</title>
        <authorList>
            <person name="Protasio A.V."/>
            <person name="Tsai I.J."/>
            <person name="Babbage A."/>
            <person name="Nichol S."/>
            <person name="Hunt M."/>
            <person name="Aslett M.A."/>
            <person name="De Silva N."/>
            <person name="Velarde G.S."/>
            <person name="Anderson T.J."/>
            <person name="Clark R.C."/>
            <person name="Davidson C."/>
            <person name="Dillon G.P."/>
            <person name="Holroyd N.E."/>
            <person name="LoVerde P.T."/>
            <person name="Lloyd C."/>
            <person name="McQuillan J."/>
            <person name="Oliveira G."/>
            <person name="Otto T.D."/>
            <person name="Parker-Manuel S.J."/>
            <person name="Quail M.A."/>
            <person name="Wilson R.A."/>
            <person name="Zerlotini A."/>
            <person name="Dunne D.W."/>
            <person name="Berriman M."/>
        </authorList>
    </citation>
    <scope>NUCLEOTIDE SEQUENCE [LARGE SCALE GENOMIC DNA]</scope>
    <source>
        <strain evidence="3">Puerto Rican</strain>
    </source>
</reference>
<feature type="coiled-coil region" evidence="1">
    <location>
        <begin position="297"/>
        <end position="403"/>
    </location>
</feature>
<proteinExistence type="predicted"/>
<feature type="region of interest" description="Disordered" evidence="2">
    <location>
        <begin position="1271"/>
        <end position="1303"/>
    </location>
</feature>
<reference evidence="4" key="2">
    <citation type="submission" date="2018-12" db="UniProtKB">
        <authorList>
            <consortium name="WormBaseParasite"/>
        </authorList>
    </citation>
    <scope>IDENTIFICATION</scope>
    <source>
        <strain evidence="4">Puerto Rican</strain>
    </source>
</reference>
<feature type="coiled-coil region" evidence="1">
    <location>
        <begin position="851"/>
        <end position="899"/>
    </location>
</feature>
<name>A0A3Q0KMJ1_SCHMA</name>
<dbReference type="STRING" id="6183.A0A3Q0KMJ1"/>
<feature type="compositionally biased region" description="Basic and acidic residues" evidence="2">
    <location>
        <begin position="1280"/>
        <end position="1289"/>
    </location>
</feature>
<dbReference type="WBParaSite" id="Smp_135900.1">
    <property type="protein sequence ID" value="Smp_135900.1"/>
    <property type="gene ID" value="Smp_135900"/>
</dbReference>
<feature type="coiled-coil region" evidence="1">
    <location>
        <begin position="671"/>
        <end position="744"/>
    </location>
</feature>
<keyword evidence="3" id="KW-1185">Reference proteome</keyword>
<dbReference type="AlphaFoldDB" id="A0A3Q0KMJ1"/>
<evidence type="ECO:0000313" key="3">
    <source>
        <dbReference type="Proteomes" id="UP000008854"/>
    </source>
</evidence>
<accession>A0A3Q0KMJ1</accession>
<evidence type="ECO:0000256" key="2">
    <source>
        <dbReference type="SAM" id="MobiDB-lite"/>
    </source>
</evidence>
<keyword evidence="1" id="KW-0175">Coiled coil</keyword>
<protein>
    <submittedName>
        <fullName evidence="4">Putative dna double-strand break repair rad50 ATPase</fullName>
    </submittedName>
</protein>
<dbReference type="InParanoid" id="A0A3Q0KMJ1"/>
<evidence type="ECO:0000256" key="1">
    <source>
        <dbReference type="SAM" id="Coils"/>
    </source>
</evidence>
<evidence type="ECO:0000313" key="4">
    <source>
        <dbReference type="WBParaSite" id="Smp_135900.1"/>
    </source>
</evidence>
<dbReference type="Proteomes" id="UP000008854">
    <property type="component" value="Unassembled WGS sequence"/>
</dbReference>
<feature type="compositionally biased region" description="Basic residues" evidence="2">
    <location>
        <begin position="1294"/>
        <end position="1303"/>
    </location>
</feature>
<sequence>MSRNMEVNENRVRCLRQWVEHIIPSSSDKNVREWRTLLQLIDLCKDSSMSTVINNEDIPETVHNILSDFFSVDFNSIFPTNADDNRGPTYRYYCFLLLVLTMGLRLKSKLFMSAAFKLPSTMHYHIVEMTQPLIEDCPISMTSFEALSLDLENHPLTPIHQSRNIKAPLTCPVISKVPMLPFGHKELNVTGPDLTFDDTHSGNELSYRCTGHSLYSSPQTFFESLHVRKGKSCITKSGFGNDFESEIDSPLYSLKSILESPQVVPKGQLLSKLDEIRSLSSKLSEVQHLYEENMCELSRLSSELQASEMKRKETEIRLKRRESELNEVRDELAYEIEMRSFHEQRSNLVDHLQESLNDALEKLKVVNRLDKENQELLKENRNLKTKEKELESIRSRLSSQQELEHQLTQMKVVARLADSEIHELLCHRERLLARSEAECVAQANSLIRNQGPTSETITSLCDNRCYSCENCPQSAHTFHSSFGKELQFSSADVSNAGSAESLASVVMINNQLHDLESAVVKARTDYQIMRKKYIVQRFNSLFGKVLAKHRGSMINTFQYSCEVLTKELDNLKSVMHTRFKKLCEKILSSEAKLTQANKEVTEIKVKQIKVITELCAQKKQLSIEMDKIRLESEIGFHEWENKVNLLKTENYELNAKIASIHSCFGGGHVKIDEELKKMKEADMEVSKLKSKVVEVEDKYDKLIILNKDLRAELNDQIDANKAFRASAEEEVNRLKDSLANCASNYKSIINNMSEEHRREKDQIISNMKHTEETKDISLQETAKLKILLNNIKTELVDEKEKVSQVSALSDRFKSEVADLRCNLSKTREHLLEVEESLKVKNDVVLSLQSTNNQLEDKLSLTETSYKLKEKEVCRLVSQIIELESENKRSSEKIDELENLAKSSSHIQLDLEHHLETLRSQLNEMESGWLSTRAQLAETRQQLIKTEELLHDTRLRLLRANYEKAEVLERLTLTKPKNGRTQSTLDLISDMSSTTYNNVSTGIKLVHSESASGDFSCKNKLSSVEIQNNLSKIDHIGTASKPAGKSFSDIAVQKCDPRSHRICLNHSSGDMKEWPPYSSITAPVSPGGLKKENHKALSGTSIPFHSCRFGRLIISPDGDEAKELRSITYQMTHKLYSAPSKTENENQLVEMELNTPATSISTEHEKQHNSESVSLGLPYIPETPAYMLNMANLSRSCSAYEIATVPLKLSCKSDLSLSTKNTLSSTSNCSFPMNNDKPKFKYGKWVPKKLHKRSKHGVSQDLKIKVGRFLEPYPPSSNVQRNKELKEDNSANKSTWHRVWSKNK</sequence>